<keyword evidence="8 11" id="KW-0472">Membrane</keyword>
<dbReference type="RefSeq" id="XP_034073711.1">
    <property type="nucleotide sequence ID" value="XM_034217820.1"/>
</dbReference>
<keyword evidence="7 11" id="KW-0333">Golgi apparatus</keyword>
<dbReference type="EC" id="2.8.2.-" evidence="11"/>
<keyword evidence="12" id="KW-1185">Reference proteome</keyword>
<dbReference type="Proteomes" id="UP000515161">
    <property type="component" value="Unplaced"/>
</dbReference>
<dbReference type="GO" id="GO:0008146">
    <property type="term" value="F:sulfotransferase activity"/>
    <property type="evidence" value="ECO:0007669"/>
    <property type="project" value="InterPro"/>
</dbReference>
<dbReference type="OrthoDB" id="2019940at2759"/>
<evidence type="ECO:0000256" key="11">
    <source>
        <dbReference type="RuleBase" id="RU364020"/>
    </source>
</evidence>
<protein>
    <recommendedName>
        <fullName evidence="11">Carbohydrate sulfotransferase</fullName>
        <ecNumber evidence="11">2.8.2.-</ecNumber>
    </recommendedName>
</protein>
<dbReference type="KEGG" id="gacu:117547232"/>
<keyword evidence="6 11" id="KW-1133">Transmembrane helix</keyword>
<dbReference type="PANTHER" id="PTHR12137:SF4">
    <property type="entry name" value="CARBOHYDRATE SULFOTRANSFERASE 12"/>
    <property type="match status" value="1"/>
</dbReference>
<keyword evidence="5 11" id="KW-0735">Signal-anchor</keyword>
<gene>
    <name evidence="13" type="primary">LOC117547232</name>
</gene>
<feature type="transmembrane region" description="Helical" evidence="11">
    <location>
        <begin position="53"/>
        <end position="69"/>
    </location>
</feature>
<keyword evidence="3 11" id="KW-0808">Transferase</keyword>
<organism evidence="12 13">
    <name type="scientific">Gymnodraco acuticeps</name>
    <name type="common">Antarctic dragonfish</name>
    <dbReference type="NCBI Taxonomy" id="8218"/>
    <lineage>
        <taxon>Eukaryota</taxon>
        <taxon>Metazoa</taxon>
        <taxon>Chordata</taxon>
        <taxon>Craniata</taxon>
        <taxon>Vertebrata</taxon>
        <taxon>Euteleostomi</taxon>
        <taxon>Actinopterygii</taxon>
        <taxon>Neopterygii</taxon>
        <taxon>Teleostei</taxon>
        <taxon>Neoteleostei</taxon>
        <taxon>Acanthomorphata</taxon>
        <taxon>Eupercaria</taxon>
        <taxon>Perciformes</taxon>
        <taxon>Notothenioidei</taxon>
        <taxon>Bathydraconidae</taxon>
        <taxon>Gymnodraco</taxon>
    </lineage>
</organism>
<dbReference type="GeneID" id="117547232"/>
<evidence type="ECO:0000313" key="13">
    <source>
        <dbReference type="RefSeq" id="XP_034073711.1"/>
    </source>
</evidence>
<comment type="similarity">
    <text evidence="2 11">Belongs to the sulfotransferase 2 family.</text>
</comment>
<reference evidence="13" key="1">
    <citation type="submission" date="2025-08" db="UniProtKB">
        <authorList>
            <consortium name="RefSeq"/>
        </authorList>
    </citation>
    <scope>IDENTIFICATION</scope>
</reference>
<dbReference type="InterPro" id="IPR005331">
    <property type="entry name" value="Sulfotransferase"/>
</dbReference>
<sequence length="441" mass="51907">MYHNTGHGRLGTVLFILSPALQSTRPSQCTSSQQLSASSPVAMAQYSGFKQLLIYAVSMFIIALSFYQWDMSQRKREERIHETQELRKQPLRETCAGDKETFKHHLEDVRNNELANLIVDDKQAGWNALTEERIHETQELRKQPLRETCAGDKETFKHRLEDVRNNELANLIVDDKHGIIYCYIPKVACTNWKRVMFSLTKDEPYPDPASISPDLVHLPNILPFLNSFPRSEIKVSPHNDTSKVSNGYNQEALTFSFLQAKLKHYTKFLYVRDPFVRLFSAYRNKFQEHNEYFYQRYGRHILRLYANQPDPPQSLKEANASGMRVSFQNFIQYLLDPLTERNEPFDPHWRQMQRLCLPCLIKYDFVGHQETLQQDASQLLKILMLQDNIQFPPSYENMTTPAFLLDWFSAVPLEDRRKLYELYEQDFRMFGYKRPRELLDG</sequence>
<dbReference type="InterPro" id="IPR018011">
    <property type="entry name" value="Carb_sulfotrans_8-10"/>
</dbReference>
<dbReference type="Pfam" id="PF03567">
    <property type="entry name" value="Sulfotransfer_2"/>
    <property type="match status" value="1"/>
</dbReference>
<evidence type="ECO:0000256" key="10">
    <source>
        <dbReference type="ARBA" id="ARBA00023277"/>
    </source>
</evidence>
<keyword evidence="4 11" id="KW-0812">Transmembrane</keyword>
<dbReference type="GO" id="GO:0000139">
    <property type="term" value="C:Golgi membrane"/>
    <property type="evidence" value="ECO:0007669"/>
    <property type="project" value="UniProtKB-SubCell"/>
</dbReference>
<keyword evidence="9 11" id="KW-0325">Glycoprotein</keyword>
<evidence type="ECO:0000256" key="1">
    <source>
        <dbReference type="ARBA" id="ARBA00004323"/>
    </source>
</evidence>
<dbReference type="GO" id="GO:0016051">
    <property type="term" value="P:carbohydrate biosynthetic process"/>
    <property type="evidence" value="ECO:0007669"/>
    <property type="project" value="InterPro"/>
</dbReference>
<dbReference type="InParanoid" id="A0A6P8UA42"/>
<dbReference type="AlphaFoldDB" id="A0A6P8UA42"/>
<evidence type="ECO:0000256" key="8">
    <source>
        <dbReference type="ARBA" id="ARBA00023136"/>
    </source>
</evidence>
<proteinExistence type="inferred from homology"/>
<evidence type="ECO:0000256" key="2">
    <source>
        <dbReference type="ARBA" id="ARBA00006339"/>
    </source>
</evidence>
<dbReference type="GO" id="GO:0030166">
    <property type="term" value="P:proteoglycan biosynthetic process"/>
    <property type="evidence" value="ECO:0007669"/>
    <property type="project" value="TreeGrafter"/>
</dbReference>
<dbReference type="PANTHER" id="PTHR12137">
    <property type="entry name" value="CARBOHYDRATE SULFOTRANSFERASE"/>
    <property type="match status" value="1"/>
</dbReference>
<accession>A0A6P8UA42</accession>
<comment type="subcellular location">
    <subcellularLocation>
        <location evidence="1 11">Golgi apparatus membrane</location>
        <topology evidence="1 11">Single-pass type II membrane protein</topology>
    </subcellularLocation>
</comment>
<evidence type="ECO:0000256" key="3">
    <source>
        <dbReference type="ARBA" id="ARBA00022679"/>
    </source>
</evidence>
<evidence type="ECO:0000256" key="6">
    <source>
        <dbReference type="ARBA" id="ARBA00022989"/>
    </source>
</evidence>
<evidence type="ECO:0000256" key="9">
    <source>
        <dbReference type="ARBA" id="ARBA00023180"/>
    </source>
</evidence>
<name>A0A6P8UA42_GYMAC</name>
<evidence type="ECO:0000256" key="5">
    <source>
        <dbReference type="ARBA" id="ARBA00022968"/>
    </source>
</evidence>
<evidence type="ECO:0000313" key="12">
    <source>
        <dbReference type="Proteomes" id="UP000515161"/>
    </source>
</evidence>
<keyword evidence="10 11" id="KW-0119">Carbohydrate metabolism</keyword>
<evidence type="ECO:0000256" key="4">
    <source>
        <dbReference type="ARBA" id="ARBA00022692"/>
    </source>
</evidence>
<evidence type="ECO:0000256" key="7">
    <source>
        <dbReference type="ARBA" id="ARBA00023034"/>
    </source>
</evidence>